<dbReference type="AlphaFoldDB" id="A0A4W3IAG5"/>
<dbReference type="Pfam" id="PF17404">
    <property type="entry name" value="Nrap_D3"/>
    <property type="match status" value="1"/>
</dbReference>
<dbReference type="Pfam" id="PF17406">
    <property type="entry name" value="Nrap_D5"/>
    <property type="match status" value="1"/>
</dbReference>
<dbReference type="Ensembl" id="ENSCMIT00000024391.1">
    <property type="protein sequence ID" value="ENSCMIP00000023988.1"/>
    <property type="gene ID" value="ENSCMIG00000010629.1"/>
</dbReference>
<evidence type="ECO:0000259" key="13">
    <source>
        <dbReference type="Pfam" id="PF17407"/>
    </source>
</evidence>
<reference evidence="15" key="1">
    <citation type="journal article" date="2006" name="Science">
        <title>Ancient noncoding elements conserved in the human genome.</title>
        <authorList>
            <person name="Venkatesh B."/>
            <person name="Kirkness E.F."/>
            <person name="Loh Y.H."/>
            <person name="Halpern A.L."/>
            <person name="Lee A.P."/>
            <person name="Johnson J."/>
            <person name="Dandona N."/>
            <person name="Viswanathan L.D."/>
            <person name="Tay A."/>
            <person name="Venter J.C."/>
            <person name="Strausberg R.L."/>
            <person name="Brenner S."/>
        </authorList>
    </citation>
    <scope>NUCLEOTIDE SEQUENCE [LARGE SCALE GENOMIC DNA]</scope>
</reference>
<dbReference type="InterPro" id="IPR035368">
    <property type="entry name" value="Nrap_D3"/>
</dbReference>
<evidence type="ECO:0000256" key="2">
    <source>
        <dbReference type="ARBA" id="ARBA00006674"/>
    </source>
</evidence>
<dbReference type="GeneTree" id="ENSGT00390000018619"/>
<evidence type="ECO:0000259" key="12">
    <source>
        <dbReference type="Pfam" id="PF17406"/>
    </source>
</evidence>
<dbReference type="FunFam" id="1.10.1410.10:FF:000005">
    <property type="entry name" value="Nucleolar protein 6"/>
    <property type="match status" value="1"/>
</dbReference>
<dbReference type="GO" id="GO:0032040">
    <property type="term" value="C:small-subunit processome"/>
    <property type="evidence" value="ECO:0007669"/>
    <property type="project" value="TreeGrafter"/>
</dbReference>
<dbReference type="Gene3D" id="3.30.70.3030">
    <property type="match status" value="1"/>
</dbReference>
<proteinExistence type="inferred from homology"/>
<dbReference type="InterPro" id="IPR035367">
    <property type="entry name" value="Nrap_D2"/>
</dbReference>
<evidence type="ECO:0000256" key="7">
    <source>
        <dbReference type="RuleBase" id="RU364032"/>
    </source>
</evidence>
<dbReference type="GO" id="GO:0006409">
    <property type="term" value="P:tRNA export from nucleus"/>
    <property type="evidence" value="ECO:0007669"/>
    <property type="project" value="TreeGrafter"/>
</dbReference>
<dbReference type="Gene3D" id="1.10.1410.10">
    <property type="match status" value="1"/>
</dbReference>
<feature type="domain" description="Nrap protein" evidence="8">
    <location>
        <begin position="123"/>
        <end position="253"/>
    </location>
</feature>
<comment type="function">
    <text evidence="6">Part of the small subunit (SSU) processome, first precursor of the small eukaryotic ribosomal subunit. During the assembly of the SSU processome in the nucleolus, many ribosome biogenesis factors, an RNA chaperone and ribosomal proteins associate with the nascent pre-rRNA and work in concert to generate RNA folding, modifications, rearrangements and cleavage as well as targeted degradation of pre-ribosomal RNA by the RNA exosome.</text>
</comment>
<evidence type="ECO:0000256" key="3">
    <source>
        <dbReference type="ARBA" id="ARBA00016437"/>
    </source>
</evidence>
<evidence type="ECO:0000256" key="5">
    <source>
        <dbReference type="ARBA" id="ARBA00023242"/>
    </source>
</evidence>
<reference evidence="15" key="2">
    <citation type="journal article" date="2007" name="PLoS Biol.">
        <title>Survey sequencing and comparative analysis of the elephant shark (Callorhinchus milii) genome.</title>
        <authorList>
            <person name="Venkatesh B."/>
            <person name="Kirkness E.F."/>
            <person name="Loh Y.H."/>
            <person name="Halpern A.L."/>
            <person name="Lee A.P."/>
            <person name="Johnson J."/>
            <person name="Dandona N."/>
            <person name="Viswanathan L.D."/>
            <person name="Tay A."/>
            <person name="Venter J.C."/>
            <person name="Strausberg R.L."/>
            <person name="Brenner S."/>
        </authorList>
    </citation>
    <scope>NUCLEOTIDE SEQUENCE [LARGE SCALE GENOMIC DNA]</scope>
</reference>
<evidence type="ECO:0000259" key="10">
    <source>
        <dbReference type="Pfam" id="PF17404"/>
    </source>
</evidence>
<reference evidence="15" key="3">
    <citation type="journal article" date="2014" name="Nature">
        <title>Elephant shark genome provides unique insights into gnathostome evolution.</title>
        <authorList>
            <consortium name="International Elephant Shark Genome Sequencing Consortium"/>
            <person name="Venkatesh B."/>
            <person name="Lee A.P."/>
            <person name="Ravi V."/>
            <person name="Maurya A.K."/>
            <person name="Lian M.M."/>
            <person name="Swann J.B."/>
            <person name="Ohta Y."/>
            <person name="Flajnik M.F."/>
            <person name="Sutoh Y."/>
            <person name="Kasahara M."/>
            <person name="Hoon S."/>
            <person name="Gangu V."/>
            <person name="Roy S.W."/>
            <person name="Irimia M."/>
            <person name="Korzh V."/>
            <person name="Kondrychyn I."/>
            <person name="Lim Z.W."/>
            <person name="Tay B.H."/>
            <person name="Tohari S."/>
            <person name="Kong K.W."/>
            <person name="Ho S."/>
            <person name="Lorente-Galdos B."/>
            <person name="Quilez J."/>
            <person name="Marques-Bonet T."/>
            <person name="Raney B.J."/>
            <person name="Ingham P.W."/>
            <person name="Tay A."/>
            <person name="Hillier L.W."/>
            <person name="Minx P."/>
            <person name="Boehm T."/>
            <person name="Wilson R.K."/>
            <person name="Brenner S."/>
            <person name="Warren W.C."/>
        </authorList>
    </citation>
    <scope>NUCLEOTIDE SEQUENCE [LARGE SCALE GENOMIC DNA]</scope>
</reference>
<evidence type="ECO:0000256" key="1">
    <source>
        <dbReference type="ARBA" id="ARBA00004604"/>
    </source>
</evidence>
<dbReference type="Pfam" id="PF17405">
    <property type="entry name" value="Nrap_D4"/>
    <property type="match status" value="1"/>
</dbReference>
<dbReference type="OMA" id="NPHGGKE"/>
<evidence type="ECO:0000259" key="8">
    <source>
        <dbReference type="Pfam" id="PF03813"/>
    </source>
</evidence>
<dbReference type="PANTHER" id="PTHR17972">
    <property type="entry name" value="NUCLEOLAR RNA-ASSOCIATED PROTEIN"/>
    <property type="match status" value="1"/>
</dbReference>
<evidence type="ECO:0000256" key="6">
    <source>
        <dbReference type="ARBA" id="ARBA00035000"/>
    </source>
</evidence>
<dbReference type="GO" id="GO:0003723">
    <property type="term" value="F:RNA binding"/>
    <property type="evidence" value="ECO:0007669"/>
    <property type="project" value="UniProtKB-KW"/>
</dbReference>
<dbReference type="FunFam" id="3.30.70.3030:FF:000001">
    <property type="entry name" value="Nucleolar protein 6"/>
    <property type="match status" value="1"/>
</dbReference>
<dbReference type="InterPro" id="IPR005554">
    <property type="entry name" value="NOL6/Upt22"/>
</dbReference>
<keyword evidence="15" id="KW-1185">Reference proteome</keyword>
<evidence type="ECO:0000313" key="14">
    <source>
        <dbReference type="Ensembl" id="ENSCMIP00000023988.1"/>
    </source>
</evidence>
<feature type="domain" description="Nrap protein" evidence="11">
    <location>
        <begin position="579"/>
        <end position="770"/>
    </location>
</feature>
<keyword evidence="5 7" id="KW-0539">Nucleus</keyword>
<feature type="domain" description="Nrap protein" evidence="12">
    <location>
        <begin position="772"/>
        <end position="920"/>
    </location>
</feature>
<dbReference type="Pfam" id="PF17403">
    <property type="entry name" value="Nrap_D2"/>
    <property type="match status" value="1"/>
</dbReference>
<dbReference type="STRING" id="7868.ENSCMIP00000023988"/>
<feature type="domain" description="Nrap protein" evidence="9">
    <location>
        <begin position="261"/>
        <end position="399"/>
    </location>
</feature>
<dbReference type="Pfam" id="PF17407">
    <property type="entry name" value="Nrap_D6"/>
    <property type="match status" value="1"/>
</dbReference>
<protein>
    <recommendedName>
        <fullName evidence="3 7">Nucleolar protein 6</fullName>
    </recommendedName>
</protein>
<dbReference type="GO" id="GO:0034456">
    <property type="term" value="C:UTP-C complex"/>
    <property type="evidence" value="ECO:0007669"/>
    <property type="project" value="TreeGrafter"/>
</dbReference>
<dbReference type="Proteomes" id="UP000314986">
    <property type="component" value="Unassembled WGS sequence"/>
</dbReference>
<comment type="similarity">
    <text evidence="2 7">Belongs to the NRAP family.</text>
</comment>
<evidence type="ECO:0000259" key="9">
    <source>
        <dbReference type="Pfam" id="PF17403"/>
    </source>
</evidence>
<comment type="subcellular location">
    <subcellularLocation>
        <location evidence="1 7">Nucleus</location>
        <location evidence="1 7">Nucleolus</location>
    </subcellularLocation>
</comment>
<accession>A0A4W3IAG5</accession>
<name>A0A4W3IAG5_CALMI</name>
<evidence type="ECO:0000259" key="11">
    <source>
        <dbReference type="Pfam" id="PF17405"/>
    </source>
</evidence>
<dbReference type="GO" id="GO:0006364">
    <property type="term" value="P:rRNA processing"/>
    <property type="evidence" value="ECO:0007669"/>
    <property type="project" value="TreeGrafter"/>
</dbReference>
<dbReference type="InterPro" id="IPR035370">
    <property type="entry name" value="Nrap_D5"/>
</dbReference>
<feature type="domain" description="Nrap protein" evidence="10">
    <location>
        <begin position="405"/>
        <end position="564"/>
    </location>
</feature>
<dbReference type="GO" id="GO:0032545">
    <property type="term" value="C:CURI complex"/>
    <property type="evidence" value="ECO:0007669"/>
    <property type="project" value="TreeGrafter"/>
</dbReference>
<sequence>AVESVSLTPAASHYLRKRSWLGGLRFLPADLFLVNDGFVLEKAFVSRLQFHTCGRLFLLTLFVVLGSFSQQITDQSWLPEGVKVPFLQVPYNVKGKFRFLPPASAKVVGSYLLGTCIKPEINVDIAITIPAETLQEKDNLNQRYFRKRALYLAHIAHHLSGNELFEWVKFGYFNSNHLKPVLLLQPRGNDEKLVTVRLHACAPVGFFKLSRFHPSKNHVRTAWFLDGEPPTPHYNNSVLSDLVMEQHLHFLCSSATDFQGMKDGIAILKVWLHQRELSKGYGCFSGFLVSMLVSYLLSRRKLNKMMSCCQVLRNCLQFLAATDLTQNGINFSLTSDVSAPSLADFHQAFEVVFVDPSGFVNLCADMTANKYKEVQHEAKRSLEIIDDKTMDGFEALLLTPKPLLRTFDHVFHLSSPVKLQGGCQKLKLLNELIDRGGNYVAAIMPHLLSLLSRGLGQRTHLLAHALPQMHEWPITAEPPKHKDIGHLSFGLLLNPEFSTNILEKGPQADSPEAAEFRNFWGERSELRRFQDGSICEAVLWKGDNACDRRLIPEQIIAHLLQLHADLPASSLCYVGGLLDSVIKMGKEVRSGEEENVRVVKSYDDLSRKLWNLNGLPLTITSVFPALPIKPDISFYVKDKKSNCLLPSVDKPCPAYVPALKVICHMEGSGKWPQEKDALKRIKAAFHIRLSELLHQQHHLTCQPSVTHLDVYKDGYVFRVQVAYHREPVVLKEIRTPEGLLKSQDTKESLQLELETIHLPYLTSTLHGLQQQHSAYSGTCRLAKRWISAQLLSDDIGEESIDLLSAHLFLQPAPHSPPACPQVGFLRFLNLLSTFDWKNNPLIVNLNYDLKGEEINYTEIKDGFVANRTQLPVMFIATPRDKQTSVWTKQGPSAPILLRLMELARQSLQVLERQLMDPSANHDSALVSNQSLLVSVLDCLRPPLDIYDVVIHLNFKQIPRYLEAVDRPKVSFSRGILKSTGGVKSLQMPVVEFEPVRFYLQELREAFGEMALFFYDPHGGSMIGVLFKPQAFIPQPFKTSHINAKRLEKKGNELEMVPNVEAILDDFEVLGDGLVKSIETRTENWKF</sequence>
<dbReference type="InterPro" id="IPR035082">
    <property type="entry name" value="Nrap_D1"/>
</dbReference>
<keyword evidence="4 7" id="KW-0694">RNA-binding</keyword>
<evidence type="ECO:0000256" key="4">
    <source>
        <dbReference type="ARBA" id="ARBA00022884"/>
    </source>
</evidence>
<dbReference type="PANTHER" id="PTHR17972:SF0">
    <property type="entry name" value="NUCLEOLAR PROTEIN 6"/>
    <property type="match status" value="1"/>
</dbReference>
<reference evidence="14" key="5">
    <citation type="submission" date="2025-09" db="UniProtKB">
        <authorList>
            <consortium name="Ensembl"/>
        </authorList>
    </citation>
    <scope>IDENTIFICATION</scope>
</reference>
<reference evidence="14" key="4">
    <citation type="submission" date="2025-08" db="UniProtKB">
        <authorList>
            <consortium name="Ensembl"/>
        </authorList>
    </citation>
    <scope>IDENTIFICATION</scope>
</reference>
<dbReference type="Pfam" id="PF03813">
    <property type="entry name" value="Nrap"/>
    <property type="match status" value="1"/>
</dbReference>
<organism evidence="14 15">
    <name type="scientific">Callorhinchus milii</name>
    <name type="common">Ghost shark</name>
    <dbReference type="NCBI Taxonomy" id="7868"/>
    <lineage>
        <taxon>Eukaryota</taxon>
        <taxon>Metazoa</taxon>
        <taxon>Chordata</taxon>
        <taxon>Craniata</taxon>
        <taxon>Vertebrata</taxon>
        <taxon>Chondrichthyes</taxon>
        <taxon>Holocephali</taxon>
        <taxon>Chimaeriformes</taxon>
        <taxon>Callorhinchidae</taxon>
        <taxon>Callorhinchus</taxon>
    </lineage>
</organism>
<dbReference type="InParanoid" id="A0A4W3IAG5"/>
<evidence type="ECO:0000313" key="15">
    <source>
        <dbReference type="Proteomes" id="UP000314986"/>
    </source>
</evidence>
<feature type="domain" description="Nrap protein" evidence="13">
    <location>
        <begin position="943"/>
        <end position="1077"/>
    </location>
</feature>
<dbReference type="InterPro" id="IPR035371">
    <property type="entry name" value="Nrap_D6"/>
</dbReference>
<dbReference type="InterPro" id="IPR035369">
    <property type="entry name" value="Nrap_D4"/>
</dbReference>